<dbReference type="NCBIfam" id="TIGR01085">
    <property type="entry name" value="murE"/>
    <property type="match status" value="1"/>
</dbReference>
<keyword evidence="9 10" id="KW-0961">Cell wall biogenesis/degradation</keyword>
<dbReference type="InterPro" id="IPR005761">
    <property type="entry name" value="UDP-N-AcMur-Glu-dNH2Pim_ligase"/>
</dbReference>
<feature type="binding site" evidence="10">
    <location>
        <begin position="163"/>
        <end position="164"/>
    </location>
    <ligand>
        <name>UDP-N-acetyl-alpha-D-muramoyl-L-alanyl-D-glutamate</name>
        <dbReference type="ChEBI" id="CHEBI:83900"/>
    </ligand>
</feature>
<keyword evidence="10" id="KW-0963">Cytoplasm</keyword>
<feature type="binding site" evidence="10">
    <location>
        <begin position="118"/>
        <end position="124"/>
    </location>
    <ligand>
        <name>ATP</name>
        <dbReference type="ChEBI" id="CHEBI:30616"/>
    </ligand>
</feature>
<evidence type="ECO:0000256" key="7">
    <source>
        <dbReference type="ARBA" id="ARBA00022984"/>
    </source>
</evidence>
<reference evidence="15" key="1">
    <citation type="submission" date="2023-07" db="EMBL/GenBank/DDBJ databases">
        <title>Genome sequencing of multiple Borrelia sensu lato isolates.</title>
        <authorList>
            <person name="Mongodin E.F."/>
            <person name="Rudenko N."/>
            <person name="Fraser C.M."/>
            <person name="Schutzer S."/>
            <person name="Luft B."/>
            <person name="Morgan R."/>
            <person name="Chastens S."/>
            <person name="Qiu W."/>
        </authorList>
    </citation>
    <scope>NUCLEOTIDE SEQUENCE [LARGE SCALE GENOMIC DNA]</scope>
    <source>
        <strain evidence="15">PotiB3</strain>
    </source>
</reference>
<comment type="cofactor">
    <cofactor evidence="10">
        <name>Mg(2+)</name>
        <dbReference type="ChEBI" id="CHEBI:18420"/>
    </cofactor>
</comment>
<evidence type="ECO:0000256" key="9">
    <source>
        <dbReference type="ARBA" id="ARBA00023316"/>
    </source>
</evidence>
<keyword evidence="6 10" id="KW-0133">Cell shape</keyword>
<dbReference type="GO" id="GO:0008765">
    <property type="term" value="F:UDP-N-acetylmuramoylalanyl-D-glutamate-2,6-diaminopimelate ligase activity"/>
    <property type="evidence" value="ECO:0007669"/>
    <property type="project" value="UniProtKB-EC"/>
</dbReference>
<comment type="pathway">
    <text evidence="10 11">Cell wall biogenesis; peptidoglycan biosynthesis.</text>
</comment>
<dbReference type="InterPro" id="IPR004101">
    <property type="entry name" value="Mur_ligase_C"/>
</dbReference>
<feature type="modified residue" description="N6-carboxylysine" evidence="10">
    <location>
        <position position="232"/>
    </location>
</feature>
<accession>A0ABZ0CGV7</accession>
<keyword evidence="16" id="KW-1185">Reference proteome</keyword>
<keyword evidence="7 10" id="KW-0573">Peptidoglycan synthesis</keyword>
<evidence type="ECO:0000256" key="11">
    <source>
        <dbReference type="RuleBase" id="RU004135"/>
    </source>
</evidence>
<dbReference type="SUPFAM" id="SSF53623">
    <property type="entry name" value="MurD-like peptide ligases, catalytic domain"/>
    <property type="match status" value="1"/>
</dbReference>
<keyword evidence="5 10" id="KW-0067">ATP-binding</keyword>
<evidence type="ECO:0000259" key="13">
    <source>
        <dbReference type="Pfam" id="PF02875"/>
    </source>
</evidence>
<sequence>MNKKLSDILLKLNQNLIKHVKGSLDLEISGVTYSSKLVSSGFVFFALPGIHFDGHDFIEIAIQKGSNVIVCSKDVNFYSPNVTYIKVDDFNIRKFMSNFSNIFYGEPSKKLKVIGVTGTDGKSSVCYYIYLLLKKMGVKAGLMSTVFFDDGSGSLIKNPYRQSTPESTEIHSFLSNMVKNGVQYAVLESTSHGLDLETARLIDVNYFAAVFTNIGHEHLEFHGTIQNYLNVKLGLFRSVSDAAGFGVINLDDFYSSDFSNAIKKSFTYSLKNSQADFFVSFIDEKADSTKFEFYYKGVKYFANINLPGSFNVENVMASLILVSQILNSDIQDIVDKLICIKSLDGRMNSINLGQNFSVIIDYAHTPGAFSKLFPIFKRFTTNRLISVFGSAGERDVAKRFLQGQISDIYSDLIVLCDEDPRGENSMSIIKDIAKGIVNKVVNRDLFFIPDRRQAIEKAINLARVGDLVVVLGKGHESSIIYKNREVFWNEQEAVKNAILISLEKSEKEK</sequence>
<evidence type="ECO:0000256" key="10">
    <source>
        <dbReference type="HAMAP-Rule" id="MF_00208"/>
    </source>
</evidence>
<dbReference type="Proteomes" id="UP001301963">
    <property type="component" value="Chromosome"/>
</dbReference>
<dbReference type="Pfam" id="PF08245">
    <property type="entry name" value="Mur_ligase_M"/>
    <property type="match status" value="1"/>
</dbReference>
<feature type="domain" description="Mur ligase N-terminal catalytic" evidence="12">
    <location>
        <begin position="27"/>
        <end position="104"/>
    </location>
</feature>
<evidence type="ECO:0000256" key="1">
    <source>
        <dbReference type="ARBA" id="ARBA00005898"/>
    </source>
</evidence>
<keyword evidence="8 10" id="KW-0131">Cell cycle</keyword>
<evidence type="ECO:0000256" key="4">
    <source>
        <dbReference type="ARBA" id="ARBA00022741"/>
    </source>
</evidence>
<dbReference type="RefSeq" id="WP_316383602.1">
    <property type="nucleotide sequence ID" value="NZ_CP132468.1"/>
</dbReference>
<gene>
    <name evidence="10" type="primary">murE</name>
    <name evidence="15" type="ORF">QIA44_00975</name>
</gene>
<dbReference type="EC" id="6.3.2.-" evidence="10"/>
<comment type="subcellular location">
    <subcellularLocation>
        <location evidence="10 11">Cytoplasm</location>
    </subcellularLocation>
</comment>
<comment type="similarity">
    <text evidence="1 10">Belongs to the MurCDEF family. MurE subfamily.</text>
</comment>
<evidence type="ECO:0000313" key="16">
    <source>
        <dbReference type="Proteomes" id="UP001301963"/>
    </source>
</evidence>
<dbReference type="Gene3D" id="3.90.190.20">
    <property type="entry name" value="Mur ligase, C-terminal domain"/>
    <property type="match status" value="1"/>
</dbReference>
<dbReference type="Pfam" id="PF01225">
    <property type="entry name" value="Mur_ligase"/>
    <property type="match status" value="1"/>
</dbReference>
<proteinExistence type="inferred from homology"/>
<dbReference type="Pfam" id="PF02875">
    <property type="entry name" value="Mur_ligase_C"/>
    <property type="match status" value="1"/>
</dbReference>
<evidence type="ECO:0000256" key="6">
    <source>
        <dbReference type="ARBA" id="ARBA00022960"/>
    </source>
</evidence>
<dbReference type="PANTHER" id="PTHR23135:SF4">
    <property type="entry name" value="UDP-N-ACETYLMURAMOYL-L-ALANYL-D-GLUTAMATE--2,6-DIAMINOPIMELATE LIGASE MURE HOMOLOG, CHLOROPLASTIC"/>
    <property type="match status" value="1"/>
</dbReference>
<evidence type="ECO:0000313" key="15">
    <source>
        <dbReference type="EMBL" id="WNY68427.1"/>
    </source>
</evidence>
<name>A0ABZ0CGV7_9SPIR</name>
<evidence type="ECO:0000256" key="5">
    <source>
        <dbReference type="ARBA" id="ARBA00022840"/>
    </source>
</evidence>
<dbReference type="EMBL" id="CP132468">
    <property type="protein sequence ID" value="WNY68427.1"/>
    <property type="molecule type" value="Genomic_DNA"/>
</dbReference>
<keyword evidence="10" id="KW-0460">Magnesium</keyword>
<dbReference type="Gene3D" id="3.40.1190.10">
    <property type="entry name" value="Mur-like, catalytic domain"/>
    <property type="match status" value="1"/>
</dbReference>
<dbReference type="Gene3D" id="3.40.1390.10">
    <property type="entry name" value="MurE/MurF, N-terminal domain"/>
    <property type="match status" value="1"/>
</dbReference>
<dbReference type="InterPro" id="IPR036565">
    <property type="entry name" value="Mur-like_cat_sf"/>
</dbReference>
<dbReference type="SUPFAM" id="SSF53244">
    <property type="entry name" value="MurD-like peptide ligases, peptide-binding domain"/>
    <property type="match status" value="1"/>
</dbReference>
<dbReference type="InterPro" id="IPR000713">
    <property type="entry name" value="Mur_ligase_N"/>
</dbReference>
<dbReference type="PANTHER" id="PTHR23135">
    <property type="entry name" value="MUR LIGASE FAMILY MEMBER"/>
    <property type="match status" value="1"/>
</dbReference>
<evidence type="ECO:0000259" key="12">
    <source>
        <dbReference type="Pfam" id="PF01225"/>
    </source>
</evidence>
<organism evidence="15 16">
    <name type="scientific">Borreliella lusitaniae</name>
    <dbReference type="NCBI Taxonomy" id="100177"/>
    <lineage>
        <taxon>Bacteria</taxon>
        <taxon>Pseudomonadati</taxon>
        <taxon>Spirochaetota</taxon>
        <taxon>Spirochaetia</taxon>
        <taxon>Spirochaetales</taxon>
        <taxon>Borreliaceae</taxon>
        <taxon>Borreliella</taxon>
    </lineage>
</organism>
<comment type="function">
    <text evidence="10">Catalyzes the addition of an amino acid to the nucleotide precursor UDP-N-acetylmuramoyl-L-alanyl-D-glutamate (UMAG) in the biosynthesis of bacterial cell-wall peptidoglycan.</text>
</comment>
<feature type="domain" description="Mur ligase C-terminal" evidence="13">
    <location>
        <begin position="345"/>
        <end position="474"/>
    </location>
</feature>
<feature type="binding site" evidence="10">
    <location>
        <position position="190"/>
    </location>
    <ligand>
        <name>UDP-N-acetyl-alpha-D-muramoyl-L-alanyl-D-glutamate</name>
        <dbReference type="ChEBI" id="CHEBI:83900"/>
    </ligand>
</feature>
<dbReference type="InterPro" id="IPR013221">
    <property type="entry name" value="Mur_ligase_cen"/>
</dbReference>
<evidence type="ECO:0000256" key="2">
    <source>
        <dbReference type="ARBA" id="ARBA00022598"/>
    </source>
</evidence>
<evidence type="ECO:0000256" key="8">
    <source>
        <dbReference type="ARBA" id="ARBA00023306"/>
    </source>
</evidence>
<comment type="caution">
    <text evidence="10">Lacks conserved residue(s) required for the propagation of feature annotation.</text>
</comment>
<protein>
    <recommendedName>
        <fullName evidence="10">UDP-N-acetylmuramyl-tripeptide synthetase</fullName>
        <ecNumber evidence="10">6.3.2.-</ecNumber>
    </recommendedName>
    <alternativeName>
        <fullName evidence="10">UDP-MurNAc-tripeptide synthetase</fullName>
    </alternativeName>
</protein>
<feature type="binding site" evidence="10">
    <location>
        <position position="35"/>
    </location>
    <ligand>
        <name>UDP-N-acetyl-alpha-D-muramoyl-L-alanyl-D-glutamate</name>
        <dbReference type="ChEBI" id="CHEBI:83900"/>
    </ligand>
</feature>
<keyword evidence="4 10" id="KW-0547">Nucleotide-binding</keyword>
<dbReference type="SUPFAM" id="SSF63418">
    <property type="entry name" value="MurE/MurF N-terminal domain"/>
    <property type="match status" value="1"/>
</dbReference>
<keyword evidence="2 10" id="KW-0436">Ligase</keyword>
<keyword evidence="3 10" id="KW-0132">Cell division</keyword>
<dbReference type="NCBIfam" id="NF001126">
    <property type="entry name" value="PRK00139.1-4"/>
    <property type="match status" value="1"/>
</dbReference>
<feature type="domain" description="Mur ligase central" evidence="14">
    <location>
        <begin position="116"/>
        <end position="321"/>
    </location>
</feature>
<evidence type="ECO:0000259" key="14">
    <source>
        <dbReference type="Pfam" id="PF08245"/>
    </source>
</evidence>
<evidence type="ECO:0000256" key="3">
    <source>
        <dbReference type="ARBA" id="ARBA00022618"/>
    </source>
</evidence>
<dbReference type="HAMAP" id="MF_00208">
    <property type="entry name" value="MurE"/>
    <property type="match status" value="1"/>
</dbReference>
<dbReference type="InterPro" id="IPR036615">
    <property type="entry name" value="Mur_ligase_C_dom_sf"/>
</dbReference>
<feature type="binding site" evidence="10">
    <location>
        <position position="200"/>
    </location>
    <ligand>
        <name>UDP-N-acetyl-alpha-D-muramoyl-L-alanyl-D-glutamate</name>
        <dbReference type="ChEBI" id="CHEBI:83900"/>
    </ligand>
</feature>
<dbReference type="InterPro" id="IPR035911">
    <property type="entry name" value="MurE/MurF_N"/>
</dbReference>
<comment type="PTM">
    <text evidence="10">Carboxylation is probably crucial for Mg(2+) binding and, consequently, for the gamma-phosphate positioning of ATP.</text>
</comment>